<dbReference type="EMBL" id="GL883140">
    <property type="protein sequence ID" value="EGG01153.1"/>
    <property type="molecule type" value="Genomic_DNA"/>
</dbReference>
<dbReference type="HOGENOM" id="CLU_183185_0_0_1"/>
<dbReference type="RefSeq" id="XP_007415503.1">
    <property type="nucleotide sequence ID" value="XM_007415441.1"/>
</dbReference>
<evidence type="ECO:0000313" key="2">
    <source>
        <dbReference type="EMBL" id="EGG01153.1"/>
    </source>
</evidence>
<evidence type="ECO:0000256" key="1">
    <source>
        <dbReference type="SAM" id="SignalP"/>
    </source>
</evidence>
<sequence>MVNGNLRRIILLSLMSGIAVKPTICDLLSDTERLELIGFSDTRRLRTSLEDDDKDPASEKIDCAQVTCDSVDSEVCENQGCWKGCLAHLGHCSAAGM</sequence>
<evidence type="ECO:0000313" key="3">
    <source>
        <dbReference type="Proteomes" id="UP000001072"/>
    </source>
</evidence>
<protein>
    <submittedName>
        <fullName evidence="2">Secreted protein</fullName>
    </submittedName>
</protein>
<dbReference type="Proteomes" id="UP000001072">
    <property type="component" value="Unassembled WGS sequence"/>
</dbReference>
<dbReference type="GeneID" id="18926716"/>
<accession>F4S2D2</accession>
<dbReference type="AlphaFoldDB" id="F4S2D2"/>
<keyword evidence="3" id="KW-1185">Reference proteome</keyword>
<feature type="signal peptide" evidence="1">
    <location>
        <begin position="1"/>
        <end position="25"/>
    </location>
</feature>
<proteinExistence type="predicted"/>
<name>F4S2D2_MELLP</name>
<keyword evidence="1" id="KW-0732">Signal</keyword>
<gene>
    <name evidence="2" type="ORF">MELLADRAFT_124274</name>
</gene>
<reference evidence="3" key="1">
    <citation type="journal article" date="2011" name="Proc. Natl. Acad. Sci. U.S.A.">
        <title>Obligate biotrophy features unraveled by the genomic analysis of rust fungi.</title>
        <authorList>
            <person name="Duplessis S."/>
            <person name="Cuomo C.A."/>
            <person name="Lin Y.-C."/>
            <person name="Aerts A."/>
            <person name="Tisserant E."/>
            <person name="Veneault-Fourrey C."/>
            <person name="Joly D.L."/>
            <person name="Hacquard S."/>
            <person name="Amselem J."/>
            <person name="Cantarel B.L."/>
            <person name="Chiu R."/>
            <person name="Coutinho P.M."/>
            <person name="Feau N."/>
            <person name="Field M."/>
            <person name="Frey P."/>
            <person name="Gelhaye E."/>
            <person name="Goldberg J."/>
            <person name="Grabherr M.G."/>
            <person name="Kodira C.D."/>
            <person name="Kohler A."/>
            <person name="Kuees U."/>
            <person name="Lindquist E.A."/>
            <person name="Lucas S.M."/>
            <person name="Mago R."/>
            <person name="Mauceli E."/>
            <person name="Morin E."/>
            <person name="Murat C."/>
            <person name="Pangilinan J.L."/>
            <person name="Park R."/>
            <person name="Pearson M."/>
            <person name="Quesneville H."/>
            <person name="Rouhier N."/>
            <person name="Sakthikumar S."/>
            <person name="Salamov A.A."/>
            <person name="Schmutz J."/>
            <person name="Selles B."/>
            <person name="Shapiro H."/>
            <person name="Tanguay P."/>
            <person name="Tuskan G.A."/>
            <person name="Henrissat B."/>
            <person name="Van de Peer Y."/>
            <person name="Rouze P."/>
            <person name="Ellis J.G."/>
            <person name="Dodds P.N."/>
            <person name="Schein J.E."/>
            <person name="Zhong S."/>
            <person name="Hamelin R.C."/>
            <person name="Grigoriev I.V."/>
            <person name="Szabo L.J."/>
            <person name="Martin F."/>
        </authorList>
    </citation>
    <scope>NUCLEOTIDE SEQUENCE [LARGE SCALE GENOMIC DNA]</scope>
    <source>
        <strain evidence="3">98AG31 / pathotype 3-4-7</strain>
    </source>
</reference>
<dbReference type="VEuPathDB" id="FungiDB:MELLADRAFT_124274"/>
<organism evidence="3">
    <name type="scientific">Melampsora larici-populina (strain 98AG31 / pathotype 3-4-7)</name>
    <name type="common">Poplar leaf rust fungus</name>
    <dbReference type="NCBI Taxonomy" id="747676"/>
    <lineage>
        <taxon>Eukaryota</taxon>
        <taxon>Fungi</taxon>
        <taxon>Dikarya</taxon>
        <taxon>Basidiomycota</taxon>
        <taxon>Pucciniomycotina</taxon>
        <taxon>Pucciniomycetes</taxon>
        <taxon>Pucciniales</taxon>
        <taxon>Melampsoraceae</taxon>
        <taxon>Melampsora</taxon>
    </lineage>
</organism>
<feature type="chain" id="PRO_5003318201" evidence="1">
    <location>
        <begin position="26"/>
        <end position="97"/>
    </location>
</feature>
<dbReference type="InParanoid" id="F4S2D2"/>
<dbReference type="KEGG" id="mlr:MELLADRAFT_124274"/>